<protein>
    <submittedName>
        <fullName evidence="1">Uncharacterized protein</fullName>
    </submittedName>
</protein>
<gene>
    <name evidence="1" type="ORF">SPHINGO8BC_51428</name>
</gene>
<evidence type="ECO:0000313" key="2">
    <source>
        <dbReference type="Proteomes" id="UP000432350"/>
    </source>
</evidence>
<dbReference type="RefSeq" id="WP_159332827.1">
    <property type="nucleotide sequence ID" value="NZ_LR733857.1"/>
</dbReference>
<dbReference type="AlphaFoldDB" id="A0A654D145"/>
<sequence length="67" mass="7691">MKTIIESVNGRTIEVPTSFLVYCKSRGIKEITDDVVIAWITQENKIWNKIGTDKDFRNSLMNSTKVN</sequence>
<dbReference type="Proteomes" id="UP000432350">
    <property type="component" value="Unassembled WGS sequence"/>
</dbReference>
<proteinExistence type="predicted"/>
<organism evidence="1 2">
    <name type="scientific">Sphingobacterium multivorum</name>
    <dbReference type="NCBI Taxonomy" id="28454"/>
    <lineage>
        <taxon>Bacteria</taxon>
        <taxon>Pseudomonadati</taxon>
        <taxon>Bacteroidota</taxon>
        <taxon>Sphingobacteriia</taxon>
        <taxon>Sphingobacteriales</taxon>
        <taxon>Sphingobacteriaceae</taxon>
        <taxon>Sphingobacterium</taxon>
    </lineage>
</organism>
<dbReference type="EMBL" id="CABWMV010000024">
    <property type="protein sequence ID" value="VXC99099.1"/>
    <property type="molecule type" value="Genomic_DNA"/>
</dbReference>
<reference evidence="1 2" key="1">
    <citation type="submission" date="2019-10" db="EMBL/GenBank/DDBJ databases">
        <authorList>
            <person name="Karimi E."/>
        </authorList>
    </citation>
    <scope>NUCLEOTIDE SEQUENCE [LARGE SCALE GENOMIC DNA]</scope>
    <source>
        <strain evidence="1">Sphingobacterium sp. 8BC</strain>
    </source>
</reference>
<accession>A0A654D145</accession>
<name>A0A654D145_SPHMU</name>
<evidence type="ECO:0000313" key="1">
    <source>
        <dbReference type="EMBL" id="VXC99099.1"/>
    </source>
</evidence>